<reference evidence="3 4" key="1">
    <citation type="journal article" date="2019" name="Int. J. Syst. Evol. Microbiol.">
        <title>The Global Catalogue of Microorganisms (GCM) 10K type strain sequencing project: providing services to taxonomists for standard genome sequencing and annotation.</title>
        <authorList>
            <consortium name="The Broad Institute Genomics Platform"/>
            <consortium name="The Broad Institute Genome Sequencing Center for Infectious Disease"/>
            <person name="Wu L."/>
            <person name="Ma J."/>
        </authorList>
    </citation>
    <scope>NUCLEOTIDE SEQUENCE [LARGE SCALE GENOMIC DNA]</scope>
    <source>
        <strain evidence="3 4">XZYJ18</strain>
    </source>
</reference>
<dbReference type="RefSeq" id="WP_254268050.1">
    <property type="nucleotide sequence ID" value="NZ_CP100400.1"/>
</dbReference>
<sequence length="259" mass="27571">MTSEARSGSDSRAGRDDPRDPYRDTTPIPTGRIALVALFVTALVTAQLTASKLLGFSIPFELPFTGAMLVMPGAALAYALTFFASDCYSELYGPEEAHKMVNVGFAMNFVLLALVYSTIAAPAAPFGSVDPAAFERVLGASLDIVVASLLAYVVSQHWDVRVFHKVRELTDGDDLWVRNVASTASSQLLDTLIFVFVGFAAMPALRGGDAMALNGLLGLVVGQYVLKLVIAVADTPFVYATVGFLRSRESAVPAPRTAD</sequence>
<dbReference type="NCBIfam" id="TIGR00697">
    <property type="entry name" value="queuosine precursor transporter"/>
    <property type="match status" value="1"/>
</dbReference>
<feature type="transmembrane region" description="Helical" evidence="1">
    <location>
        <begin position="137"/>
        <end position="155"/>
    </location>
</feature>
<keyword evidence="1" id="KW-1133">Transmembrane helix</keyword>
<feature type="transmembrane region" description="Helical" evidence="1">
    <location>
        <begin position="33"/>
        <end position="50"/>
    </location>
</feature>
<feature type="transmembrane region" description="Helical" evidence="1">
    <location>
        <begin position="105"/>
        <end position="125"/>
    </location>
</feature>
<feature type="transmembrane region" description="Helical" evidence="1">
    <location>
        <begin position="62"/>
        <end position="84"/>
    </location>
</feature>
<dbReference type="Proteomes" id="UP001595945">
    <property type="component" value="Unassembled WGS sequence"/>
</dbReference>
<name>A0ABD5Q6J9_9EURY</name>
<dbReference type="EMBL" id="JBHSHT010000002">
    <property type="protein sequence ID" value="MFC4826342.1"/>
    <property type="molecule type" value="Genomic_DNA"/>
</dbReference>
<comment type="similarity">
    <text evidence="1">Belongs to the vitamin uptake transporter (VUT/ECF) (TC 2.A.88) family. Q precursor transporter subfamily.</text>
</comment>
<dbReference type="PANTHER" id="PTHR34300:SF2">
    <property type="entry name" value="QUEUOSINE PRECURSOR TRANSPORTER-RELATED"/>
    <property type="match status" value="1"/>
</dbReference>
<dbReference type="GO" id="GO:0005886">
    <property type="term" value="C:plasma membrane"/>
    <property type="evidence" value="ECO:0007669"/>
    <property type="project" value="UniProtKB-SubCell"/>
</dbReference>
<keyword evidence="1" id="KW-0812">Transmembrane</keyword>
<keyword evidence="1" id="KW-0813">Transport</keyword>
<dbReference type="PANTHER" id="PTHR34300">
    <property type="entry name" value="QUEUOSINE PRECURSOR TRANSPORTER-RELATED"/>
    <property type="match status" value="1"/>
</dbReference>
<organism evidence="3 4">
    <name type="scientific">Halorussus aquaticus</name>
    <dbReference type="NCBI Taxonomy" id="2953748"/>
    <lineage>
        <taxon>Archaea</taxon>
        <taxon>Methanobacteriati</taxon>
        <taxon>Methanobacteriota</taxon>
        <taxon>Stenosarchaea group</taxon>
        <taxon>Halobacteria</taxon>
        <taxon>Halobacteriales</taxon>
        <taxon>Haladaptataceae</taxon>
        <taxon>Halorussus</taxon>
    </lineage>
</organism>
<keyword evidence="1" id="KW-0472">Membrane</keyword>
<comment type="subcellular location">
    <subcellularLocation>
        <location evidence="1">Cell membrane</location>
        <topology evidence="1">Multi-pass membrane protein</topology>
    </subcellularLocation>
</comment>
<comment type="function">
    <text evidence="1">Involved in the import of queuosine (Q) precursors, required for Q precursor salvage.</text>
</comment>
<gene>
    <name evidence="3" type="ORF">ACFO9K_18970</name>
</gene>
<feature type="compositionally biased region" description="Basic and acidic residues" evidence="2">
    <location>
        <begin position="7"/>
        <end position="23"/>
    </location>
</feature>
<feature type="transmembrane region" description="Helical" evidence="1">
    <location>
        <begin position="188"/>
        <end position="205"/>
    </location>
</feature>
<accession>A0ABD5Q6J9</accession>
<dbReference type="GO" id="GO:0022857">
    <property type="term" value="F:transmembrane transporter activity"/>
    <property type="evidence" value="ECO:0007669"/>
    <property type="project" value="UniProtKB-UniRule"/>
</dbReference>
<comment type="caution">
    <text evidence="3">The sequence shown here is derived from an EMBL/GenBank/DDBJ whole genome shotgun (WGS) entry which is preliminary data.</text>
</comment>
<dbReference type="InterPro" id="IPR003744">
    <property type="entry name" value="YhhQ"/>
</dbReference>
<dbReference type="HAMAP" id="MF_02088">
    <property type="entry name" value="Q_prec_transport"/>
    <property type="match status" value="1"/>
</dbReference>
<dbReference type="AlphaFoldDB" id="A0ABD5Q6J9"/>
<proteinExistence type="inferred from homology"/>
<evidence type="ECO:0000313" key="4">
    <source>
        <dbReference type="Proteomes" id="UP001595945"/>
    </source>
</evidence>
<evidence type="ECO:0000313" key="3">
    <source>
        <dbReference type="EMBL" id="MFC4826342.1"/>
    </source>
</evidence>
<feature type="transmembrane region" description="Helical" evidence="1">
    <location>
        <begin position="225"/>
        <end position="245"/>
    </location>
</feature>
<feature type="region of interest" description="Disordered" evidence="2">
    <location>
        <begin position="1"/>
        <end position="26"/>
    </location>
</feature>
<evidence type="ECO:0000256" key="2">
    <source>
        <dbReference type="SAM" id="MobiDB-lite"/>
    </source>
</evidence>
<protein>
    <recommendedName>
        <fullName evidence="1">Probable queuosine precursor transporter</fullName>
        <shortName evidence="1">Q precursor transporter</shortName>
    </recommendedName>
</protein>
<dbReference type="Pfam" id="PF02592">
    <property type="entry name" value="Vut_1"/>
    <property type="match status" value="1"/>
</dbReference>
<evidence type="ECO:0000256" key="1">
    <source>
        <dbReference type="HAMAP-Rule" id="MF_02088"/>
    </source>
</evidence>
<dbReference type="GeneID" id="73046561"/>
<keyword evidence="4" id="KW-1185">Reference proteome</keyword>
<keyword evidence="1" id="KW-1003">Cell membrane</keyword>